<sequence>MGIATRMSLTRNGTECSMTPKHKKTGPVCNLSNLVNVICSKVSSEEESDLHGCIDKRKVSSDSNLRQPLLSFGENCYSVNSFHHFQGNQWLAFWLFLVSSSYFFLRENVNSFRSCSGVNHAEEVDLCDSDRTISSASTENDAATPAYDTCSYSEISRSPHSASSTKCDAVSEIYDLDKARYMHSLLSLEDEDSEWLSDSKAYYGTTSSDNPSTPFSYMCDSFTDTLDADMPSFWDSLLSLEGEQSERISNSDSKQEMNSVLDGSPCSSFEGSFSTTSSSSPFSGISLEYADLEEFNADEPLFWPFEEKHNWSSEEPWSSFCTSPRKSFVSNSRPKRVTKGCKKKGNSKASCNVNSETSRSSKKSCSAEIVPIKSEDEKIALPLNNSFLDEDLDLNKDFHLGIEYVALDPIETLVGLKEFDGHEGLVDWDFNDVFMLD</sequence>
<proteinExistence type="predicted"/>
<protein>
    <submittedName>
        <fullName evidence="2">Uncharacterized protein</fullName>
    </submittedName>
</protein>
<dbReference type="PANTHER" id="PTHR36707:SF1">
    <property type="entry name" value="T20M3.17 PROTEIN"/>
    <property type="match status" value="1"/>
</dbReference>
<accession>A0AAN9IBH1</accession>
<dbReference type="Proteomes" id="UP001359559">
    <property type="component" value="Unassembled WGS sequence"/>
</dbReference>
<feature type="compositionally biased region" description="Polar residues" evidence="1">
    <location>
        <begin position="314"/>
        <end position="332"/>
    </location>
</feature>
<organism evidence="2 3">
    <name type="scientific">Clitoria ternatea</name>
    <name type="common">Butterfly pea</name>
    <dbReference type="NCBI Taxonomy" id="43366"/>
    <lineage>
        <taxon>Eukaryota</taxon>
        <taxon>Viridiplantae</taxon>
        <taxon>Streptophyta</taxon>
        <taxon>Embryophyta</taxon>
        <taxon>Tracheophyta</taxon>
        <taxon>Spermatophyta</taxon>
        <taxon>Magnoliopsida</taxon>
        <taxon>eudicotyledons</taxon>
        <taxon>Gunneridae</taxon>
        <taxon>Pentapetalae</taxon>
        <taxon>rosids</taxon>
        <taxon>fabids</taxon>
        <taxon>Fabales</taxon>
        <taxon>Fabaceae</taxon>
        <taxon>Papilionoideae</taxon>
        <taxon>50 kb inversion clade</taxon>
        <taxon>NPAAA clade</taxon>
        <taxon>indigoferoid/millettioid clade</taxon>
        <taxon>Phaseoleae</taxon>
        <taxon>Clitoria</taxon>
    </lineage>
</organism>
<dbReference type="EMBL" id="JAYKXN010000007">
    <property type="protein sequence ID" value="KAK7272019.1"/>
    <property type="molecule type" value="Genomic_DNA"/>
</dbReference>
<comment type="caution">
    <text evidence="2">The sequence shown here is derived from an EMBL/GenBank/DDBJ whole genome shotgun (WGS) entry which is preliminary data.</text>
</comment>
<evidence type="ECO:0000313" key="2">
    <source>
        <dbReference type="EMBL" id="KAK7272019.1"/>
    </source>
</evidence>
<name>A0AAN9IBH1_CLITE</name>
<dbReference type="AlphaFoldDB" id="A0AAN9IBH1"/>
<reference evidence="2 3" key="1">
    <citation type="submission" date="2024-01" db="EMBL/GenBank/DDBJ databases">
        <title>The genomes of 5 underutilized Papilionoideae crops provide insights into root nodulation and disease resistance.</title>
        <authorList>
            <person name="Yuan L."/>
        </authorList>
    </citation>
    <scope>NUCLEOTIDE SEQUENCE [LARGE SCALE GENOMIC DNA]</scope>
    <source>
        <strain evidence="2">LY-2023</strain>
        <tissue evidence="2">Leaf</tissue>
    </source>
</reference>
<feature type="compositionally biased region" description="Basic residues" evidence="1">
    <location>
        <begin position="333"/>
        <end position="346"/>
    </location>
</feature>
<evidence type="ECO:0000313" key="3">
    <source>
        <dbReference type="Proteomes" id="UP001359559"/>
    </source>
</evidence>
<dbReference type="PANTHER" id="PTHR36707">
    <property type="entry name" value="T20M3.17 PROTEIN"/>
    <property type="match status" value="1"/>
</dbReference>
<feature type="region of interest" description="Disordered" evidence="1">
    <location>
        <begin position="314"/>
        <end position="358"/>
    </location>
</feature>
<evidence type="ECO:0000256" key="1">
    <source>
        <dbReference type="SAM" id="MobiDB-lite"/>
    </source>
</evidence>
<keyword evidence="3" id="KW-1185">Reference proteome</keyword>
<gene>
    <name evidence="2" type="ORF">RJT34_28352</name>
</gene>